<reference evidence="1 2" key="1">
    <citation type="submission" date="2021-03" db="EMBL/GenBank/DDBJ databases">
        <title>Genomic Encyclopedia of Type Strains, Phase IV (KMG-IV): sequencing the most valuable type-strain genomes for metagenomic binning, comparative biology and taxonomic classification.</title>
        <authorList>
            <person name="Goeker M."/>
        </authorList>
    </citation>
    <scope>NUCLEOTIDE SEQUENCE [LARGE SCALE GENOMIC DNA]</scope>
    <source>
        <strain evidence="1 2">DSM 26048</strain>
    </source>
</reference>
<gene>
    <name evidence="1" type="ORF">J2Z66_004340</name>
</gene>
<dbReference type="EMBL" id="JAGGLB010000015">
    <property type="protein sequence ID" value="MBP1992727.1"/>
    <property type="molecule type" value="Genomic_DNA"/>
</dbReference>
<sequence length="40" mass="4909">MRLDWVDPYDGTNEHEWIVKTDVVKAELMHEWTEAEMWDC</sequence>
<dbReference type="RefSeq" id="WP_281068869.1">
    <property type="nucleotide sequence ID" value="NZ_JAGGLB010000015.1"/>
</dbReference>
<dbReference type="Proteomes" id="UP001519287">
    <property type="component" value="Unassembled WGS sequence"/>
</dbReference>
<keyword evidence="2" id="KW-1185">Reference proteome</keyword>
<protein>
    <submittedName>
        <fullName evidence="1">Uncharacterized protein</fullName>
    </submittedName>
</protein>
<comment type="caution">
    <text evidence="1">The sequence shown here is derived from an EMBL/GenBank/DDBJ whole genome shotgun (WGS) entry which is preliminary data.</text>
</comment>
<organism evidence="1 2">
    <name type="scientific">Paenibacillus eucommiae</name>
    <dbReference type="NCBI Taxonomy" id="1355755"/>
    <lineage>
        <taxon>Bacteria</taxon>
        <taxon>Bacillati</taxon>
        <taxon>Bacillota</taxon>
        <taxon>Bacilli</taxon>
        <taxon>Bacillales</taxon>
        <taxon>Paenibacillaceae</taxon>
        <taxon>Paenibacillus</taxon>
    </lineage>
</organism>
<evidence type="ECO:0000313" key="1">
    <source>
        <dbReference type="EMBL" id="MBP1992727.1"/>
    </source>
</evidence>
<evidence type="ECO:0000313" key="2">
    <source>
        <dbReference type="Proteomes" id="UP001519287"/>
    </source>
</evidence>
<accession>A0ABS4IYQ8</accession>
<proteinExistence type="predicted"/>
<name>A0ABS4IYQ8_9BACL</name>